<evidence type="ECO:0000256" key="1">
    <source>
        <dbReference type="SAM" id="MobiDB-lite"/>
    </source>
</evidence>
<accession>A0A8D2IDU2</accession>
<reference evidence="2" key="2">
    <citation type="submission" date="2025-09" db="UniProtKB">
        <authorList>
            <consortium name="Ensembl"/>
        </authorList>
    </citation>
    <scope>IDENTIFICATION</scope>
</reference>
<organism evidence="2 3">
    <name type="scientific">Urocitellus parryii</name>
    <name type="common">Arctic ground squirrel</name>
    <name type="synonym">Spermophilus parryii</name>
    <dbReference type="NCBI Taxonomy" id="9999"/>
    <lineage>
        <taxon>Eukaryota</taxon>
        <taxon>Metazoa</taxon>
        <taxon>Chordata</taxon>
        <taxon>Craniata</taxon>
        <taxon>Vertebrata</taxon>
        <taxon>Euteleostomi</taxon>
        <taxon>Mammalia</taxon>
        <taxon>Eutheria</taxon>
        <taxon>Euarchontoglires</taxon>
        <taxon>Glires</taxon>
        <taxon>Rodentia</taxon>
        <taxon>Sciuromorpha</taxon>
        <taxon>Sciuridae</taxon>
        <taxon>Xerinae</taxon>
        <taxon>Marmotini</taxon>
        <taxon>Urocitellus</taxon>
    </lineage>
</organism>
<proteinExistence type="predicted"/>
<protein>
    <submittedName>
        <fullName evidence="2">Uncharacterized protein</fullName>
    </submittedName>
</protein>
<feature type="region of interest" description="Disordered" evidence="1">
    <location>
        <begin position="22"/>
        <end position="55"/>
    </location>
</feature>
<dbReference type="Proteomes" id="UP000694417">
    <property type="component" value="Unplaced"/>
</dbReference>
<sequence length="55" mass="6153">MAGMPPLAPQLEQLLNLQLREADPEANPEEEATAARVIDRFDEGENGDRSNYKKL</sequence>
<dbReference type="AlphaFoldDB" id="A0A8D2IDU2"/>
<name>A0A8D2IDU2_UROPR</name>
<dbReference type="Ensembl" id="ENSUPAT00010032295.1">
    <property type="protein sequence ID" value="ENSUPAP00010028365.1"/>
    <property type="gene ID" value="ENSUPAG00010022403.1"/>
</dbReference>
<keyword evidence="3" id="KW-1185">Reference proteome</keyword>
<feature type="compositionally biased region" description="Basic and acidic residues" evidence="1">
    <location>
        <begin position="37"/>
        <end position="55"/>
    </location>
</feature>
<evidence type="ECO:0000313" key="2">
    <source>
        <dbReference type="Ensembl" id="ENSUPAP00010028365.1"/>
    </source>
</evidence>
<evidence type="ECO:0000313" key="3">
    <source>
        <dbReference type="Proteomes" id="UP000694417"/>
    </source>
</evidence>
<reference evidence="2" key="1">
    <citation type="submission" date="2025-08" db="UniProtKB">
        <authorList>
            <consortium name="Ensembl"/>
        </authorList>
    </citation>
    <scope>IDENTIFICATION</scope>
</reference>